<dbReference type="EMBL" id="CP108110">
    <property type="protein sequence ID" value="WUQ81681.1"/>
    <property type="molecule type" value="Genomic_DNA"/>
</dbReference>
<sequence>MTWLEQQTAPPADLESRIARAGRPVSVPVRVSAAGVLAELDRQEDNLADAVSVGAISIEAARLKQERITVRRLKTQERLAEESMSAEVHGARQTASSASFLGIRAEWELASPDQRNRLLRTVVKQVLIRRGRGIPSPDKYEIVRAWAA</sequence>
<protein>
    <submittedName>
        <fullName evidence="1">Uncharacterized protein</fullName>
    </submittedName>
</protein>
<name>A0ABZ1TSU4_9ACTN</name>
<accession>A0ABZ1TSU4</accession>
<keyword evidence="2" id="KW-1185">Reference proteome</keyword>
<dbReference type="RefSeq" id="WP_328952755.1">
    <property type="nucleotide sequence ID" value="NZ_CP108110.1"/>
</dbReference>
<organism evidence="1 2">
    <name type="scientific">Kitasatospora purpeofusca</name>
    <dbReference type="NCBI Taxonomy" id="67352"/>
    <lineage>
        <taxon>Bacteria</taxon>
        <taxon>Bacillati</taxon>
        <taxon>Actinomycetota</taxon>
        <taxon>Actinomycetes</taxon>
        <taxon>Kitasatosporales</taxon>
        <taxon>Streptomycetaceae</taxon>
        <taxon>Kitasatospora</taxon>
    </lineage>
</organism>
<proteinExistence type="predicted"/>
<reference evidence="1" key="1">
    <citation type="submission" date="2022-10" db="EMBL/GenBank/DDBJ databases">
        <title>The complete genomes of actinobacterial strains from the NBC collection.</title>
        <authorList>
            <person name="Joergensen T.S."/>
            <person name="Alvarez Arevalo M."/>
            <person name="Sterndorff E.B."/>
            <person name="Faurdal D."/>
            <person name="Vuksanovic O."/>
            <person name="Mourched A.-S."/>
            <person name="Charusanti P."/>
            <person name="Shaw S."/>
            <person name="Blin K."/>
            <person name="Weber T."/>
        </authorList>
    </citation>
    <scope>NUCLEOTIDE SEQUENCE</scope>
    <source>
        <strain evidence="1">NBC_00222</strain>
    </source>
</reference>
<evidence type="ECO:0000313" key="2">
    <source>
        <dbReference type="Proteomes" id="UP001432222"/>
    </source>
</evidence>
<dbReference type="Proteomes" id="UP001432222">
    <property type="component" value="Chromosome"/>
</dbReference>
<evidence type="ECO:0000313" key="1">
    <source>
        <dbReference type="EMBL" id="WUQ81681.1"/>
    </source>
</evidence>
<gene>
    <name evidence="1" type="ORF">OHA16_01100</name>
</gene>